<evidence type="ECO:0000313" key="2">
    <source>
        <dbReference type="EMBL" id="EZG69382.1"/>
    </source>
</evidence>
<dbReference type="GeneID" id="22912141"/>
<dbReference type="Proteomes" id="UP000019763">
    <property type="component" value="Unassembled WGS sequence"/>
</dbReference>
<accession>A0A023B8Q9</accession>
<dbReference type="AlphaFoldDB" id="A0A023B8Q9"/>
<feature type="region of interest" description="Disordered" evidence="1">
    <location>
        <begin position="221"/>
        <end position="240"/>
    </location>
</feature>
<name>A0A023B8Q9_GRENI</name>
<organism evidence="2 3">
    <name type="scientific">Gregarina niphandrodes</name>
    <name type="common">Septate eugregarine</name>
    <dbReference type="NCBI Taxonomy" id="110365"/>
    <lineage>
        <taxon>Eukaryota</taxon>
        <taxon>Sar</taxon>
        <taxon>Alveolata</taxon>
        <taxon>Apicomplexa</taxon>
        <taxon>Conoidasida</taxon>
        <taxon>Gregarinasina</taxon>
        <taxon>Eugregarinorida</taxon>
        <taxon>Gregarinidae</taxon>
        <taxon>Gregarina</taxon>
    </lineage>
</organism>
<keyword evidence="3" id="KW-1185">Reference proteome</keyword>
<sequence length="240" mass="27212">MRCLIASPVSTPVRSLGQVATIAIWAKGLFERKPLDEVVYVVDLDDALKLPARMAKNTRYAEWRLDAHRITVAELLRALKEQSCVPENNVPEHKKAENKQCGEGTVQLRARNVSRFSRRRVKYYRRADKPLFDETRWCAQGVEYPSSGLCENAHGVDCTGDAQFPFTVKGEKVLVLEKSLRKGRMRQKTLRRIALELAEWHQAQWEESCLAVFGQSQPDNPGLLSLNPAATGRLDTREIP</sequence>
<proteinExistence type="predicted"/>
<comment type="caution">
    <text evidence="2">The sequence shown here is derived from an EMBL/GenBank/DDBJ whole genome shotgun (WGS) entry which is preliminary data.</text>
</comment>
<evidence type="ECO:0000313" key="3">
    <source>
        <dbReference type="Proteomes" id="UP000019763"/>
    </source>
</evidence>
<dbReference type="VEuPathDB" id="CryptoDB:GNI_058320"/>
<gene>
    <name evidence="2" type="ORF">GNI_058320</name>
</gene>
<evidence type="ECO:0000256" key="1">
    <source>
        <dbReference type="SAM" id="MobiDB-lite"/>
    </source>
</evidence>
<reference evidence="2" key="1">
    <citation type="submission" date="2013-12" db="EMBL/GenBank/DDBJ databases">
        <authorList>
            <person name="Omoto C.K."/>
            <person name="Sibley D."/>
            <person name="Venepally P."/>
            <person name="Hadjithomas M."/>
            <person name="Karamycheva S."/>
            <person name="Brunk B."/>
            <person name="Roos D."/>
            <person name="Caler E."/>
            <person name="Lorenzi H."/>
        </authorList>
    </citation>
    <scope>NUCLEOTIDE SEQUENCE</scope>
</reference>
<dbReference type="EMBL" id="AFNH02000443">
    <property type="protein sequence ID" value="EZG69382.1"/>
    <property type="molecule type" value="Genomic_DNA"/>
</dbReference>
<dbReference type="RefSeq" id="XP_011134440.1">
    <property type="nucleotide sequence ID" value="XM_011136138.1"/>
</dbReference>
<protein>
    <submittedName>
        <fullName evidence="2">Uncharacterized protein</fullName>
    </submittedName>
</protein>